<dbReference type="Proteomes" id="UP000389128">
    <property type="component" value="Unassembled WGS sequence"/>
</dbReference>
<dbReference type="Pfam" id="PF01934">
    <property type="entry name" value="HepT-like"/>
    <property type="match status" value="1"/>
</dbReference>
<keyword evidence="1" id="KW-0597">Phosphoprotein</keyword>
<dbReference type="SUPFAM" id="SSF81593">
    <property type="entry name" value="Nucleotidyltransferase substrate binding subunit/domain"/>
    <property type="match status" value="1"/>
</dbReference>
<accession>A0A6C2CCT3</accession>
<dbReference type="Gene3D" id="1.20.120.580">
    <property type="entry name" value="bsu32300-like"/>
    <property type="match status" value="1"/>
</dbReference>
<evidence type="ECO:0000313" key="8">
    <source>
        <dbReference type="Proteomes" id="UP000389128"/>
    </source>
</evidence>
<keyword evidence="3" id="KW-0540">Nuclease</keyword>
<dbReference type="AlphaFoldDB" id="A0A6C2CCT3"/>
<proteinExistence type="inferred from homology"/>
<dbReference type="OrthoDB" id="4829434at2"/>
<dbReference type="EMBL" id="SDKK01000041">
    <property type="protein sequence ID" value="TYC51422.1"/>
    <property type="molecule type" value="Genomic_DNA"/>
</dbReference>
<evidence type="ECO:0000256" key="1">
    <source>
        <dbReference type="ARBA" id="ARBA00022553"/>
    </source>
</evidence>
<name>A0A6C2CCT3_9RHOO</name>
<dbReference type="PANTHER" id="PTHR34139:SF1">
    <property type="entry name" value="RNASE MJ1380-RELATED"/>
    <property type="match status" value="1"/>
</dbReference>
<evidence type="ECO:0000256" key="6">
    <source>
        <dbReference type="ARBA" id="ARBA00024207"/>
    </source>
</evidence>
<dbReference type="RefSeq" id="WP_148581604.1">
    <property type="nucleotide sequence ID" value="NZ_SDKK01000041.1"/>
</dbReference>
<dbReference type="GO" id="GO:0016787">
    <property type="term" value="F:hydrolase activity"/>
    <property type="evidence" value="ECO:0007669"/>
    <property type="project" value="UniProtKB-KW"/>
</dbReference>
<evidence type="ECO:0000256" key="2">
    <source>
        <dbReference type="ARBA" id="ARBA00022649"/>
    </source>
</evidence>
<dbReference type="InterPro" id="IPR037038">
    <property type="entry name" value="HepT-like_sf"/>
</dbReference>
<comment type="similarity">
    <text evidence="6">Belongs to the HepT RNase toxin family.</text>
</comment>
<evidence type="ECO:0000256" key="5">
    <source>
        <dbReference type="ARBA" id="ARBA00022801"/>
    </source>
</evidence>
<keyword evidence="8" id="KW-1185">Reference proteome</keyword>
<reference evidence="7 8" key="1">
    <citation type="submission" date="2019-01" db="EMBL/GenBank/DDBJ databases">
        <title>Zoogloea oleivorans genome sequencing and assembly.</title>
        <authorList>
            <person name="Tancsics A."/>
            <person name="Farkas M."/>
            <person name="Kriszt B."/>
            <person name="Maroti G."/>
            <person name="Horvath B."/>
        </authorList>
    </citation>
    <scope>NUCLEOTIDE SEQUENCE [LARGE SCALE GENOMIC DNA]</scope>
    <source>
        <strain evidence="7 8">Buc</strain>
    </source>
</reference>
<keyword evidence="2" id="KW-1277">Toxin-antitoxin system</keyword>
<dbReference type="GO" id="GO:0004540">
    <property type="term" value="F:RNA nuclease activity"/>
    <property type="evidence" value="ECO:0007669"/>
    <property type="project" value="InterPro"/>
</dbReference>
<protein>
    <submittedName>
        <fullName evidence="7">DUF86 domain-containing protein</fullName>
    </submittedName>
</protein>
<keyword evidence="4" id="KW-0547">Nucleotide-binding</keyword>
<organism evidence="7 8">
    <name type="scientific">Zoogloea oleivorans</name>
    <dbReference type="NCBI Taxonomy" id="1552750"/>
    <lineage>
        <taxon>Bacteria</taxon>
        <taxon>Pseudomonadati</taxon>
        <taxon>Pseudomonadota</taxon>
        <taxon>Betaproteobacteria</taxon>
        <taxon>Rhodocyclales</taxon>
        <taxon>Zoogloeaceae</taxon>
        <taxon>Zoogloea</taxon>
    </lineage>
</organism>
<evidence type="ECO:0000313" key="7">
    <source>
        <dbReference type="EMBL" id="TYC51422.1"/>
    </source>
</evidence>
<evidence type="ECO:0000256" key="4">
    <source>
        <dbReference type="ARBA" id="ARBA00022741"/>
    </source>
</evidence>
<dbReference type="InterPro" id="IPR008201">
    <property type="entry name" value="HepT-like"/>
</dbReference>
<comment type="caution">
    <text evidence="7">The sequence shown here is derived from an EMBL/GenBank/DDBJ whole genome shotgun (WGS) entry which is preliminary data.</text>
</comment>
<evidence type="ECO:0000256" key="3">
    <source>
        <dbReference type="ARBA" id="ARBA00022722"/>
    </source>
</evidence>
<sequence length="128" mass="14665">MNKALRVPDYLGHILQAIERIDRYTADIDEVGFLSSELVQDAVIRNIEIIGEASNNIQRVAPEFAALHDDIPWQVMYTMRNRVSHGYDKVDLEIVWKTIQGDLPTLYQQVQEVAQGFPRNDVKLGMKP</sequence>
<dbReference type="GO" id="GO:0000166">
    <property type="term" value="F:nucleotide binding"/>
    <property type="evidence" value="ECO:0007669"/>
    <property type="project" value="UniProtKB-KW"/>
</dbReference>
<dbReference type="GO" id="GO:0110001">
    <property type="term" value="C:toxin-antitoxin complex"/>
    <property type="evidence" value="ECO:0007669"/>
    <property type="project" value="InterPro"/>
</dbReference>
<dbReference type="InterPro" id="IPR051813">
    <property type="entry name" value="HepT_RNase_toxin"/>
</dbReference>
<gene>
    <name evidence="7" type="ORF">ETQ85_24360</name>
</gene>
<keyword evidence="5" id="KW-0378">Hydrolase</keyword>
<dbReference type="PANTHER" id="PTHR34139">
    <property type="entry name" value="UPF0331 PROTEIN MJ0127"/>
    <property type="match status" value="1"/>
</dbReference>